<dbReference type="InterPro" id="IPR050730">
    <property type="entry name" value="UBX_domain-protein"/>
</dbReference>
<dbReference type="InterPro" id="IPR006577">
    <property type="entry name" value="UAS"/>
</dbReference>
<dbReference type="GO" id="GO:0051117">
    <property type="term" value="F:ATPase binding"/>
    <property type="evidence" value="ECO:0007669"/>
    <property type="project" value="EnsemblFungi"/>
</dbReference>
<gene>
    <name evidence="4" type="primary">ubx2</name>
    <name evidence="3" type="ORF">SJAG_02021</name>
</gene>
<reference evidence="3 5" key="1">
    <citation type="journal article" date="2011" name="Science">
        <title>Comparative functional genomics of the fission yeasts.</title>
        <authorList>
            <person name="Rhind N."/>
            <person name="Chen Z."/>
            <person name="Yassour M."/>
            <person name="Thompson D.A."/>
            <person name="Haas B.J."/>
            <person name="Habib N."/>
            <person name="Wapinski I."/>
            <person name="Roy S."/>
            <person name="Lin M.F."/>
            <person name="Heiman D.I."/>
            <person name="Young S.K."/>
            <person name="Furuya K."/>
            <person name="Guo Y."/>
            <person name="Pidoux A."/>
            <person name="Chen H.M."/>
            <person name="Robbertse B."/>
            <person name="Goldberg J.M."/>
            <person name="Aoki K."/>
            <person name="Bayne E.H."/>
            <person name="Berlin A.M."/>
            <person name="Desjardins C.A."/>
            <person name="Dobbs E."/>
            <person name="Dukaj L."/>
            <person name="Fan L."/>
            <person name="FitzGerald M.G."/>
            <person name="French C."/>
            <person name="Gujja S."/>
            <person name="Hansen K."/>
            <person name="Keifenheim D."/>
            <person name="Levin J.Z."/>
            <person name="Mosher R.A."/>
            <person name="Mueller C.A."/>
            <person name="Pfiffner J."/>
            <person name="Priest M."/>
            <person name="Russ C."/>
            <person name="Smialowska A."/>
            <person name="Swoboda P."/>
            <person name="Sykes S.M."/>
            <person name="Vaughn M."/>
            <person name="Vengrova S."/>
            <person name="Yoder R."/>
            <person name="Zeng Q."/>
            <person name="Allshire R."/>
            <person name="Baulcombe D."/>
            <person name="Birren B.W."/>
            <person name="Brown W."/>
            <person name="Ekwall K."/>
            <person name="Kellis M."/>
            <person name="Leatherwood J."/>
            <person name="Levin H."/>
            <person name="Margalit H."/>
            <person name="Martienssen R."/>
            <person name="Nieduszynski C.A."/>
            <person name="Spatafora J.W."/>
            <person name="Friedman N."/>
            <person name="Dalgaard J.Z."/>
            <person name="Baumann P."/>
            <person name="Niki H."/>
            <person name="Regev A."/>
            <person name="Nusbaum C."/>
        </authorList>
    </citation>
    <scope>NUCLEOTIDE SEQUENCE [LARGE SCALE GENOMIC DNA]</scope>
    <source>
        <strain evidence="5">yFS275 / FY16936</strain>
    </source>
</reference>
<organism evidence="3 5">
    <name type="scientific">Schizosaccharomyces japonicus (strain yFS275 / FY16936)</name>
    <name type="common">Fission yeast</name>
    <dbReference type="NCBI Taxonomy" id="402676"/>
    <lineage>
        <taxon>Eukaryota</taxon>
        <taxon>Fungi</taxon>
        <taxon>Dikarya</taxon>
        <taxon>Ascomycota</taxon>
        <taxon>Taphrinomycotina</taxon>
        <taxon>Schizosaccharomycetes</taxon>
        <taxon>Schizosaccharomycetales</taxon>
        <taxon>Schizosaccharomycetaceae</taxon>
        <taxon>Schizosaccharomyces</taxon>
    </lineage>
</organism>
<dbReference type="AlphaFoldDB" id="B6JZI1"/>
<dbReference type="Pfam" id="PF14555">
    <property type="entry name" value="UBA_4"/>
    <property type="match status" value="1"/>
</dbReference>
<dbReference type="GO" id="GO:0043161">
    <property type="term" value="P:proteasome-mediated ubiquitin-dependent protein catabolic process"/>
    <property type="evidence" value="ECO:0000318"/>
    <property type="project" value="GO_Central"/>
</dbReference>
<dbReference type="GO" id="GO:0043130">
    <property type="term" value="F:ubiquitin binding"/>
    <property type="evidence" value="ECO:0000318"/>
    <property type="project" value="GO_Central"/>
</dbReference>
<evidence type="ECO:0000313" key="4">
    <source>
        <dbReference type="JaponicusDB" id="SJAG_02021"/>
    </source>
</evidence>
<dbReference type="InterPro" id="IPR036249">
    <property type="entry name" value="Thioredoxin-like_sf"/>
</dbReference>
<dbReference type="OrthoDB" id="270602at2759"/>
<protein>
    <submittedName>
        <fullName evidence="3">UB Xdomain protein Ubx2</fullName>
    </submittedName>
</protein>
<evidence type="ECO:0000313" key="3">
    <source>
        <dbReference type="EMBL" id="EEB06949.1"/>
    </source>
</evidence>
<dbReference type="SUPFAM" id="SSF54236">
    <property type="entry name" value="Ubiquitin-like"/>
    <property type="match status" value="1"/>
</dbReference>
<dbReference type="RefSeq" id="XP_002173242.1">
    <property type="nucleotide sequence ID" value="XM_002173206.1"/>
</dbReference>
<keyword evidence="5" id="KW-1185">Reference proteome</keyword>
<dbReference type="SMART" id="SM00166">
    <property type="entry name" value="UBX"/>
    <property type="match status" value="1"/>
</dbReference>
<dbReference type="SUPFAM" id="SSF46934">
    <property type="entry name" value="UBA-like"/>
    <property type="match status" value="1"/>
</dbReference>
<dbReference type="Proteomes" id="UP000001744">
    <property type="component" value="Unassembled WGS sequence"/>
</dbReference>
<sequence length="440" mass="48317">MESDLIAQFCAITNSSAEKAQEFLMVADGDLSTAVTLFFESGGVTGTEASDVSAGASSSAASTNADADYVRAPIAPTREVLVDPVSDFSSNILNEAMLGARGIASPRMNRRQRRRVGIFDQSPFARPPSDTGTDETDDDSPTTSRASRLAKLFRPPYDIITALPLESARALAADKQKWLLVNLQTSSSFECQVLNRDLWKNDSVKAVIRAHFIFLQYLDDEEPGLEFKRYYPVESTPHIAILDPRTGERLKAWNKGFTPAELVVALNDFLEQCSFDESNGHKNPLGPKAKKPVEAMSEEEQLHKAIAASLGASAGSEDAVMKDNNEDEIEGDEEEEEDVVEQVPNTVNSINVSDLPTDEPAAGPATTRIQVRMANGSRFIRRFLKADPVRYVYAFAKQMAPGSEGKPFTLTFQRKNLWDLRDKNIEEAGIGNAALQLEFE</sequence>
<dbReference type="InterPro" id="IPR009060">
    <property type="entry name" value="UBA-like_sf"/>
</dbReference>
<dbReference type="Gene3D" id="1.10.8.10">
    <property type="entry name" value="DNA helicase RuvA subunit, C-terminal domain"/>
    <property type="match status" value="1"/>
</dbReference>
<dbReference type="PANTHER" id="PTHR23322">
    <property type="entry name" value="FAS-ASSOCIATED PROTEIN"/>
    <property type="match status" value="1"/>
</dbReference>
<dbReference type="Pfam" id="PF00789">
    <property type="entry name" value="UBX"/>
    <property type="match status" value="1"/>
</dbReference>
<feature type="region of interest" description="Disordered" evidence="1">
    <location>
        <begin position="115"/>
        <end position="146"/>
    </location>
</feature>
<feature type="domain" description="UBX" evidence="2">
    <location>
        <begin position="362"/>
        <end position="438"/>
    </location>
</feature>
<dbReference type="Gene3D" id="3.10.20.90">
    <property type="entry name" value="Phosphatidylinositol 3-kinase Catalytic Subunit, Chain A, domain 1"/>
    <property type="match status" value="1"/>
</dbReference>
<dbReference type="InterPro" id="IPR001012">
    <property type="entry name" value="UBX_dom"/>
</dbReference>
<dbReference type="STRING" id="402676.B6JZI1"/>
<dbReference type="JaponicusDB" id="SJAG_02021">
    <property type="gene designation" value="ubx2"/>
</dbReference>
<evidence type="ECO:0000259" key="2">
    <source>
        <dbReference type="PROSITE" id="PS50033"/>
    </source>
</evidence>
<dbReference type="VEuPathDB" id="FungiDB:SJAG_02021"/>
<dbReference type="InterPro" id="IPR029071">
    <property type="entry name" value="Ubiquitin-like_domsf"/>
</dbReference>
<dbReference type="SMART" id="SM00594">
    <property type="entry name" value="UAS"/>
    <property type="match status" value="1"/>
</dbReference>
<dbReference type="CDD" id="cd01767">
    <property type="entry name" value="UBX"/>
    <property type="match status" value="1"/>
</dbReference>
<dbReference type="CDD" id="cd02958">
    <property type="entry name" value="UAS"/>
    <property type="match status" value="1"/>
</dbReference>
<dbReference type="OMA" id="CAFPRKS"/>
<evidence type="ECO:0000313" key="5">
    <source>
        <dbReference type="Proteomes" id="UP000001744"/>
    </source>
</evidence>
<dbReference type="PANTHER" id="PTHR23322:SF6">
    <property type="entry name" value="UBX DOMAIN-CONTAINING PROTEIN 7"/>
    <property type="match status" value="1"/>
</dbReference>
<dbReference type="EMBL" id="KE651168">
    <property type="protein sequence ID" value="EEB06949.1"/>
    <property type="molecule type" value="Genomic_DNA"/>
</dbReference>
<dbReference type="GeneID" id="7047869"/>
<dbReference type="PROSITE" id="PS50033">
    <property type="entry name" value="UBX"/>
    <property type="match status" value="1"/>
</dbReference>
<dbReference type="HOGENOM" id="CLU_021255_2_1_1"/>
<dbReference type="GO" id="GO:0005634">
    <property type="term" value="C:nucleus"/>
    <property type="evidence" value="ECO:0000318"/>
    <property type="project" value="GO_Central"/>
</dbReference>
<dbReference type="SUPFAM" id="SSF52833">
    <property type="entry name" value="Thioredoxin-like"/>
    <property type="match status" value="1"/>
</dbReference>
<dbReference type="Pfam" id="PF13899">
    <property type="entry name" value="Thioredoxin_7"/>
    <property type="match status" value="1"/>
</dbReference>
<dbReference type="Gene3D" id="3.40.30.10">
    <property type="entry name" value="Glutaredoxin"/>
    <property type="match status" value="1"/>
</dbReference>
<accession>B6JZI1</accession>
<name>B6JZI1_SCHJY</name>
<proteinExistence type="predicted"/>
<evidence type="ECO:0000256" key="1">
    <source>
        <dbReference type="SAM" id="MobiDB-lite"/>
    </source>
</evidence>
<dbReference type="eggNOG" id="KOG1364">
    <property type="taxonomic scope" value="Eukaryota"/>
</dbReference>